<accession>A0A3B6MJU6</accession>
<comment type="subcellular location">
    <subcellularLocation>
        <location evidence="1">Membrane</location>
        <topology evidence="1">Multi-pass membrane protein</topology>
    </subcellularLocation>
</comment>
<name>A0A3B6MJU6_WHEAT</name>
<reference evidence="11" key="1">
    <citation type="submission" date="2018-08" db="EMBL/GenBank/DDBJ databases">
        <authorList>
            <person name="Rossello M."/>
        </authorList>
    </citation>
    <scope>NUCLEOTIDE SEQUENCE [LARGE SCALE GENOMIC DNA]</scope>
    <source>
        <strain evidence="11">cv. Chinese Spring</strain>
    </source>
</reference>
<dbReference type="PANTHER" id="PTHR24186:SF50">
    <property type="entry name" value="ANKYRIN REPEAT-CONTAINING PROTEIN ITN1-LIKE ISOFORM X1"/>
    <property type="match status" value="1"/>
</dbReference>
<evidence type="ECO:0000313" key="11">
    <source>
        <dbReference type="EnsemblPlants" id="TraesCS5D02G026900.1"/>
    </source>
</evidence>
<dbReference type="Gramene" id="TraesROB_scaffold_008667_01G000100.1">
    <property type="protein sequence ID" value="TraesROB_scaffold_008667_01G000100.1"/>
    <property type="gene ID" value="TraesROB_scaffold_008667_01G000100"/>
</dbReference>
<dbReference type="Pfam" id="PF13962">
    <property type="entry name" value="PGG"/>
    <property type="match status" value="1"/>
</dbReference>
<evidence type="ECO:0000259" key="10">
    <source>
        <dbReference type="Pfam" id="PF13962"/>
    </source>
</evidence>
<evidence type="ECO:0000256" key="2">
    <source>
        <dbReference type="ARBA" id="ARBA00022692"/>
    </source>
</evidence>
<dbReference type="OMA" id="MLFHFIC"/>
<dbReference type="Gramene" id="TraesJAG5D03G03034650.1">
    <property type="protein sequence ID" value="TraesJAG5D03G03034650.1"/>
    <property type="gene ID" value="TraesJAG5D03G03034650"/>
</dbReference>
<evidence type="ECO:0000256" key="9">
    <source>
        <dbReference type="SAM" id="Phobius"/>
    </source>
</evidence>
<dbReference type="Proteomes" id="UP000019116">
    <property type="component" value="Chromosome 5D"/>
</dbReference>
<keyword evidence="12" id="KW-1185">Reference proteome</keyword>
<feature type="transmembrane region" description="Helical" evidence="9">
    <location>
        <begin position="747"/>
        <end position="765"/>
    </location>
</feature>
<feature type="transmembrane region" description="Helical" evidence="9">
    <location>
        <begin position="777"/>
        <end position="798"/>
    </location>
</feature>
<organism evidence="11">
    <name type="scientific">Triticum aestivum</name>
    <name type="common">Wheat</name>
    <dbReference type="NCBI Taxonomy" id="4565"/>
    <lineage>
        <taxon>Eukaryota</taxon>
        <taxon>Viridiplantae</taxon>
        <taxon>Streptophyta</taxon>
        <taxon>Embryophyta</taxon>
        <taxon>Tracheophyta</taxon>
        <taxon>Spermatophyta</taxon>
        <taxon>Magnoliopsida</taxon>
        <taxon>Liliopsida</taxon>
        <taxon>Poales</taxon>
        <taxon>Poaceae</taxon>
        <taxon>BOP clade</taxon>
        <taxon>Pooideae</taxon>
        <taxon>Triticodae</taxon>
        <taxon>Triticeae</taxon>
        <taxon>Triticinae</taxon>
        <taxon>Triticum</taxon>
    </lineage>
</organism>
<feature type="region of interest" description="Disordered" evidence="8">
    <location>
        <begin position="1"/>
        <end position="104"/>
    </location>
</feature>
<dbReference type="SMART" id="SM00248">
    <property type="entry name" value="ANK"/>
    <property type="match status" value="6"/>
</dbReference>
<feature type="region of interest" description="Disordered" evidence="8">
    <location>
        <begin position="193"/>
        <end position="214"/>
    </location>
</feature>
<dbReference type="STRING" id="4565.A0A3B6MJU6"/>
<dbReference type="PANTHER" id="PTHR24186">
    <property type="entry name" value="PROTEIN PHOSPHATASE 1 REGULATORY SUBUNIT"/>
    <property type="match status" value="1"/>
</dbReference>
<feature type="transmembrane region" description="Helical" evidence="9">
    <location>
        <begin position="718"/>
        <end position="741"/>
    </location>
</feature>
<dbReference type="InterPro" id="IPR002110">
    <property type="entry name" value="Ankyrin_rpt"/>
</dbReference>
<keyword evidence="4 9" id="KW-1133">Transmembrane helix</keyword>
<evidence type="ECO:0000256" key="8">
    <source>
        <dbReference type="SAM" id="MobiDB-lite"/>
    </source>
</evidence>
<feature type="domain" description="PGG" evidence="10">
    <location>
        <begin position="631"/>
        <end position="743"/>
    </location>
</feature>
<dbReference type="InterPro" id="IPR036770">
    <property type="entry name" value="Ankyrin_rpt-contain_sf"/>
</dbReference>
<dbReference type="Gramene" id="TraesWEE_scaffold_038147_01G000100.1">
    <property type="protein sequence ID" value="TraesWEE_scaffold_038147_01G000100.1"/>
    <property type="gene ID" value="TraesWEE_scaffold_038147_01G000100"/>
</dbReference>
<evidence type="ECO:0000256" key="5">
    <source>
        <dbReference type="ARBA" id="ARBA00023043"/>
    </source>
</evidence>
<evidence type="ECO:0000256" key="6">
    <source>
        <dbReference type="ARBA" id="ARBA00023136"/>
    </source>
</evidence>
<evidence type="ECO:0000256" key="1">
    <source>
        <dbReference type="ARBA" id="ARBA00004141"/>
    </source>
</evidence>
<dbReference type="Gramene" id="TraesCS5D03G0065800.1">
    <property type="protein sequence ID" value="TraesCS5D03G0065800.1.CDS"/>
    <property type="gene ID" value="TraesCS5D03G0065800"/>
</dbReference>
<keyword evidence="6 9" id="KW-0472">Membrane</keyword>
<dbReference type="InterPro" id="IPR026961">
    <property type="entry name" value="PGG_dom"/>
</dbReference>
<dbReference type="GO" id="GO:0016020">
    <property type="term" value="C:membrane"/>
    <property type="evidence" value="ECO:0000318"/>
    <property type="project" value="GO_Central"/>
</dbReference>
<dbReference type="Gene3D" id="1.25.40.20">
    <property type="entry name" value="Ankyrin repeat-containing domain"/>
    <property type="match status" value="2"/>
</dbReference>
<dbReference type="AlphaFoldDB" id="A0A3B6MJU6"/>
<feature type="region of interest" description="Disordered" evidence="8">
    <location>
        <begin position="610"/>
        <end position="633"/>
    </location>
</feature>
<feature type="region of interest" description="Disordered" evidence="8">
    <location>
        <begin position="122"/>
        <end position="159"/>
    </location>
</feature>
<dbReference type="Pfam" id="PF12796">
    <property type="entry name" value="Ank_2"/>
    <property type="match status" value="1"/>
</dbReference>
<sequence length="801" mass="86693">MALSGTGQSGHLPPASLAHAPTGGGEQPPSSTVPARQQLPAASAAPTEQKPPASALSGPGTLGGTVSSCLADKLTMEQEGIGGEDATLSPVSLLDQDPFEGSSSSFECAKIQHLVQEVGATAEPEQAADAAAKANQKPERETAGEAEPVPQQDQEPAPDNAMIRVHSIARQLKGNAMHPEMLKPVTCGHCGQLEDLSRPPTPVEDATDESPPPDHLVTVSDAVPVDQIVFKGNSCLTCAKIIYEKTQASFEQAGSDTPLHYAARSRNFKMLFHFICLIGNEYGLGRVAQVLRRLNGRSETALHGAIWQGDLYMAEFLMLVDPELAQYPPPGQGTSPLYLAVSLGFTDIARMLHSRSGGKLSYSGPDGQNALHAAALHAYDMIQTLLNWDEDLSKGNDGNDSTPLHYVVLAQRDPLLFRIYGFRFPNFWFPWEKHATGQVLRANTSAACQPDKNGLFPVHIASLMNRKTAIRILLKECPRCIGSRDNQGRSFLHTAIQNKSSLVVGYASGESSVASIMNAQDNDGNTALHLAVDVGDLSGFFTLLRNPKVLLDIRNNKDQTPLDLAWSKRNRTVFSYGRNPDRVIYWTLRRAGASHASSWKDRLQELCNSAPMESQEDKEIKEEKEKEESANMTDSTRTLGIGSVLIASVTFTATFTVPAGIKASDHTTNGTPGILGTWYFNAFMMANTLAFICSSIATVGLMFAGMPLVKLPIRRRHFLISVFFASTSLTCLNVAFALGVYMVLAPVGLKTAIAICVITPLVLLYRNADNVHKMVITSWLIYVRRGFIFACCSLYALVING</sequence>
<dbReference type="EnsemblPlants" id="TraesCS5D02G026900.1">
    <property type="protein sequence ID" value="TraesCS5D02G026900.1"/>
    <property type="gene ID" value="TraesCS5D02G026900"/>
</dbReference>
<evidence type="ECO:0000313" key="12">
    <source>
        <dbReference type="Proteomes" id="UP000019116"/>
    </source>
</evidence>
<dbReference type="SMR" id="A0A3B6MJU6"/>
<keyword evidence="5 7" id="KW-0040">ANK repeat</keyword>
<protein>
    <recommendedName>
        <fullName evidence="10">PGG domain-containing protein</fullName>
    </recommendedName>
</protein>
<feature type="compositionally biased region" description="Low complexity" evidence="8">
    <location>
        <begin position="122"/>
        <end position="135"/>
    </location>
</feature>
<keyword evidence="2 9" id="KW-0812">Transmembrane</keyword>
<dbReference type="SUPFAM" id="SSF48403">
    <property type="entry name" value="Ankyrin repeat"/>
    <property type="match status" value="1"/>
</dbReference>
<evidence type="ECO:0000256" key="7">
    <source>
        <dbReference type="PROSITE-ProRule" id="PRU00023"/>
    </source>
</evidence>
<dbReference type="Gramene" id="TraesSTA5D03G03026890.1">
    <property type="protein sequence ID" value="TraesSTA5D03G03026890.1"/>
    <property type="gene ID" value="TraesSTA5D03G03026890"/>
</dbReference>
<feature type="compositionally biased region" description="Basic and acidic residues" evidence="8">
    <location>
        <begin position="615"/>
        <end position="629"/>
    </location>
</feature>
<evidence type="ECO:0000256" key="3">
    <source>
        <dbReference type="ARBA" id="ARBA00022737"/>
    </source>
</evidence>
<dbReference type="Gramene" id="TraesCLE_scaffold_009087_01G000100.1">
    <property type="protein sequence ID" value="TraesCLE_scaffold_009087_01G000100.1"/>
    <property type="gene ID" value="TraesCLE_scaffold_009087_01G000100"/>
</dbReference>
<dbReference type="PROSITE" id="PS50088">
    <property type="entry name" value="ANK_REPEAT"/>
    <property type="match status" value="1"/>
</dbReference>
<dbReference type="Gramene" id="TraesPARA_EIv1.0_1767920.1">
    <property type="protein sequence ID" value="TraesPARA_EIv1.0_1767920.1.CDS"/>
    <property type="gene ID" value="TraesPARA_EIv1.0_1767920"/>
</dbReference>
<dbReference type="Gramene" id="TraesCS5D02G026900.1">
    <property type="protein sequence ID" value="TraesCS5D02G026900.1"/>
    <property type="gene ID" value="TraesCS5D02G026900"/>
</dbReference>
<evidence type="ECO:0000256" key="4">
    <source>
        <dbReference type="ARBA" id="ARBA00022989"/>
    </source>
</evidence>
<reference evidence="11" key="2">
    <citation type="submission" date="2018-10" db="UniProtKB">
        <authorList>
            <consortium name="EnsemblPlants"/>
        </authorList>
    </citation>
    <scope>IDENTIFICATION</scope>
</reference>
<feature type="transmembrane region" description="Helical" evidence="9">
    <location>
        <begin position="678"/>
        <end position="706"/>
    </location>
</feature>
<keyword evidence="3" id="KW-0677">Repeat</keyword>
<feature type="repeat" description="ANK" evidence="7">
    <location>
        <begin position="523"/>
        <end position="556"/>
    </location>
</feature>
<proteinExistence type="predicted"/>